<dbReference type="AlphaFoldDB" id="A0A4R9AIZ1"/>
<sequence>MATLAATRGRIQQIALALGEMRDVPGVQANRELIDAVSGDAWWDGVTLSLLELRRLRLRVLVRLLDSSHQAIVYTDFEDTLGEFEAIEPRIVTPGVDRDRFHEKLLAFLREHQDQVVLHKLRMGR</sequence>
<reference evidence="1 2" key="1">
    <citation type="submission" date="2019-03" db="EMBL/GenBank/DDBJ databases">
        <title>Genomics of glacier-inhabiting Cryobacterium strains.</title>
        <authorList>
            <person name="Liu Q."/>
            <person name="Xin Y.-H."/>
        </authorList>
    </citation>
    <scope>NUCLEOTIDE SEQUENCE [LARGE SCALE GENOMIC DNA]</scope>
    <source>
        <strain evidence="1 2">Sr39</strain>
    </source>
</reference>
<proteinExistence type="predicted"/>
<dbReference type="OrthoDB" id="9776021at2"/>
<evidence type="ECO:0000313" key="1">
    <source>
        <dbReference type="EMBL" id="TFD62719.1"/>
    </source>
</evidence>
<comment type="caution">
    <text evidence="1">The sequence shown here is derived from an EMBL/GenBank/DDBJ whole genome shotgun (WGS) entry which is preliminary data.</text>
</comment>
<evidence type="ECO:0000313" key="2">
    <source>
        <dbReference type="Proteomes" id="UP000298170"/>
    </source>
</evidence>
<name>A0A4R9AIZ1_9MICO</name>
<gene>
    <name evidence="1" type="ORF">E3T39_01920</name>
</gene>
<protein>
    <submittedName>
        <fullName evidence="1">Uncharacterized protein</fullName>
    </submittedName>
</protein>
<organism evidence="1 2">
    <name type="scientific">Cryobacterium suzukii</name>
    <dbReference type="NCBI Taxonomy" id="1259198"/>
    <lineage>
        <taxon>Bacteria</taxon>
        <taxon>Bacillati</taxon>
        <taxon>Actinomycetota</taxon>
        <taxon>Actinomycetes</taxon>
        <taxon>Micrococcales</taxon>
        <taxon>Microbacteriaceae</taxon>
        <taxon>Cryobacterium</taxon>
    </lineage>
</organism>
<dbReference type="EMBL" id="SOHJ01000002">
    <property type="protein sequence ID" value="TFD62719.1"/>
    <property type="molecule type" value="Genomic_DNA"/>
</dbReference>
<keyword evidence="2" id="KW-1185">Reference proteome</keyword>
<dbReference type="Proteomes" id="UP000298170">
    <property type="component" value="Unassembled WGS sequence"/>
</dbReference>
<accession>A0A4R9AIZ1</accession>
<dbReference type="RefSeq" id="WP_134513067.1">
    <property type="nucleotide sequence ID" value="NZ_SOHJ01000002.1"/>
</dbReference>